<evidence type="ECO:0000313" key="3">
    <source>
        <dbReference type="Proteomes" id="UP000319486"/>
    </source>
</evidence>
<gene>
    <name evidence="2" type="ORF">EAH88_14680</name>
</gene>
<comment type="caution">
    <text evidence="2">The sequence shown here is derived from an EMBL/GenBank/DDBJ whole genome shotgun (WGS) entry which is preliminary data.</text>
</comment>
<evidence type="ECO:0000313" key="2">
    <source>
        <dbReference type="EMBL" id="TPG05888.1"/>
    </source>
</evidence>
<name>A0A502BZD4_9GAMM</name>
<accession>A0A502BZD4</accession>
<dbReference type="InterPro" id="IPR041018">
    <property type="entry name" value="ADPRTs_Tse2"/>
</dbReference>
<dbReference type="AlphaFoldDB" id="A0A502BZD4"/>
<protein>
    <recommendedName>
        <fullName evidence="1">Tse2 ADP-ribosyltransferase toxin domain-containing protein</fullName>
    </recommendedName>
</protein>
<dbReference type="EMBL" id="RCZO01000009">
    <property type="protein sequence ID" value="TPG05888.1"/>
    <property type="molecule type" value="Genomic_DNA"/>
</dbReference>
<dbReference type="Proteomes" id="UP000319486">
    <property type="component" value="Unassembled WGS sequence"/>
</dbReference>
<proteinExistence type="predicted"/>
<dbReference type="RefSeq" id="WP_140654043.1">
    <property type="nucleotide sequence ID" value="NZ_RCZO01000009.1"/>
</dbReference>
<sequence length="155" mass="17140">MATTDTDLYRSVMGNDFKGIKVGVYPGDGVLDPRWQATTYFSKKLNRNVTSNADVNVVMGGTNGPEVETGGCTSLHNVPGWFPTREFWIPNGTEYSDEIFIRKDGKQRSSPSNPNLKGYHYQLEPRTRMTVAAFKGALDNMARAAVVQQCKSAKV</sequence>
<feature type="domain" description="Tse2 ADP-ribosyltransferase toxin" evidence="1">
    <location>
        <begin position="25"/>
        <end position="149"/>
    </location>
</feature>
<keyword evidence="3" id="KW-1185">Reference proteome</keyword>
<organism evidence="2 3">
    <name type="scientific">Rhodanobacter glycinis</name>
    <dbReference type="NCBI Taxonomy" id="582702"/>
    <lineage>
        <taxon>Bacteria</taxon>
        <taxon>Pseudomonadati</taxon>
        <taxon>Pseudomonadota</taxon>
        <taxon>Gammaproteobacteria</taxon>
        <taxon>Lysobacterales</taxon>
        <taxon>Rhodanobacteraceae</taxon>
        <taxon>Rhodanobacter</taxon>
    </lineage>
</organism>
<dbReference type="Pfam" id="PF18648">
    <property type="entry name" value="ADPRTs_Tse2"/>
    <property type="match status" value="1"/>
</dbReference>
<evidence type="ECO:0000259" key="1">
    <source>
        <dbReference type="Pfam" id="PF18648"/>
    </source>
</evidence>
<reference evidence="2 3" key="1">
    <citation type="journal article" date="2019" name="Environ. Microbiol.">
        <title>Species interactions and distinct microbial communities in high Arctic permafrost affected cryosols are associated with the CH4 and CO2 gas fluxes.</title>
        <authorList>
            <person name="Altshuler I."/>
            <person name="Hamel J."/>
            <person name="Turney S."/>
            <person name="Magnuson E."/>
            <person name="Levesque R."/>
            <person name="Greer C."/>
            <person name="Whyte L.G."/>
        </authorList>
    </citation>
    <scope>NUCLEOTIDE SEQUENCE [LARGE SCALE GENOMIC DNA]</scope>
    <source>
        <strain evidence="2 3">S13Y</strain>
    </source>
</reference>